<accession>A0A3B1C2R3</accession>
<dbReference type="AlphaFoldDB" id="A0A3B1C2R3"/>
<name>A0A3B1C2R3_9ZZZZ</name>
<protein>
    <submittedName>
        <fullName evidence="1">Uncharacterized protein</fullName>
    </submittedName>
</protein>
<proteinExistence type="predicted"/>
<organism evidence="1">
    <name type="scientific">hydrothermal vent metagenome</name>
    <dbReference type="NCBI Taxonomy" id="652676"/>
    <lineage>
        <taxon>unclassified sequences</taxon>
        <taxon>metagenomes</taxon>
        <taxon>ecological metagenomes</taxon>
    </lineage>
</organism>
<dbReference type="EMBL" id="UOGB01000193">
    <property type="protein sequence ID" value="VAX21031.1"/>
    <property type="molecule type" value="Genomic_DNA"/>
</dbReference>
<sequence>MASLKACDILIFFLPGNIWNDMSFLPFRKSSIAALTASLILLNPLCALAGGKAQVIAERISALFSVFESYVAKEKSGEVYLTLPRLTPLSAGALVEIVDQNGKKAAIAMLDSVGEKFARAKIIKKTAPIIPGQAKARGTRLPVRLLFISWRAKEKNEGRLITQIEETLRESGSLDLAPTDVAYFLLKRNGNLAPESLPLSELKSAAASTRSDFIIMLSIYNKNKKKPAVIKLTVLDKSGYKLLTESFRWDGGTI</sequence>
<reference evidence="1" key="1">
    <citation type="submission" date="2018-06" db="EMBL/GenBank/DDBJ databases">
        <authorList>
            <person name="Zhirakovskaya E."/>
        </authorList>
    </citation>
    <scope>NUCLEOTIDE SEQUENCE</scope>
</reference>
<evidence type="ECO:0000313" key="1">
    <source>
        <dbReference type="EMBL" id="VAX21031.1"/>
    </source>
</evidence>
<gene>
    <name evidence="1" type="ORF">MNBD_NITROSPINAE03-1714</name>
</gene>